<keyword evidence="1" id="KW-0812">Transmembrane</keyword>
<feature type="transmembrane region" description="Helical" evidence="1">
    <location>
        <begin position="290"/>
        <end position="311"/>
    </location>
</feature>
<feature type="transmembrane region" description="Helical" evidence="1">
    <location>
        <begin position="186"/>
        <end position="204"/>
    </location>
</feature>
<feature type="transmembrane region" description="Helical" evidence="1">
    <location>
        <begin position="362"/>
        <end position="385"/>
    </location>
</feature>
<dbReference type="Proteomes" id="UP001642409">
    <property type="component" value="Unassembled WGS sequence"/>
</dbReference>
<gene>
    <name evidence="2" type="ORF">HINF_LOCUS31399</name>
</gene>
<protein>
    <submittedName>
        <fullName evidence="2">Hypothetical_protein</fullName>
    </submittedName>
</protein>
<feature type="transmembrane region" description="Helical" evidence="1">
    <location>
        <begin position="134"/>
        <end position="155"/>
    </location>
</feature>
<feature type="transmembrane region" description="Helical" evidence="1">
    <location>
        <begin position="224"/>
        <end position="242"/>
    </location>
</feature>
<reference evidence="2 3" key="1">
    <citation type="submission" date="2024-07" db="EMBL/GenBank/DDBJ databases">
        <authorList>
            <person name="Akdeniz Z."/>
        </authorList>
    </citation>
    <scope>NUCLEOTIDE SEQUENCE [LARGE SCALE GENOMIC DNA]</scope>
</reference>
<evidence type="ECO:0000313" key="3">
    <source>
        <dbReference type="Proteomes" id="UP001642409"/>
    </source>
</evidence>
<proteinExistence type="predicted"/>
<name>A0ABP1J0D9_9EUKA</name>
<evidence type="ECO:0000313" key="2">
    <source>
        <dbReference type="EMBL" id="CAL6027594.1"/>
    </source>
</evidence>
<comment type="caution">
    <text evidence="2">The sequence shown here is derived from an EMBL/GenBank/DDBJ whole genome shotgun (WGS) entry which is preliminary data.</text>
</comment>
<dbReference type="EMBL" id="CAXDID020000105">
    <property type="protein sequence ID" value="CAL6027594.1"/>
    <property type="molecule type" value="Genomic_DNA"/>
</dbReference>
<feature type="transmembrane region" description="Helical" evidence="1">
    <location>
        <begin position="262"/>
        <end position="278"/>
    </location>
</feature>
<accession>A0ABP1J0D9</accession>
<keyword evidence="1" id="KW-0472">Membrane</keyword>
<evidence type="ECO:0000256" key="1">
    <source>
        <dbReference type="SAM" id="Phobius"/>
    </source>
</evidence>
<organism evidence="2 3">
    <name type="scientific">Hexamita inflata</name>
    <dbReference type="NCBI Taxonomy" id="28002"/>
    <lineage>
        <taxon>Eukaryota</taxon>
        <taxon>Metamonada</taxon>
        <taxon>Diplomonadida</taxon>
        <taxon>Hexamitidae</taxon>
        <taxon>Hexamitinae</taxon>
        <taxon>Hexamita</taxon>
    </lineage>
</organism>
<sequence length="395" mass="45263">MIETQNIDAIQGLLIFITIITQVYEKVLVNIFSDTIFSHIHKIIKIGQFAKIGISFLQGYTLHIEMNQKDFKANQMLKILLSTYIQQEIPFITTYIVLAASDYKQQFCTLNSLNTLEFLQFPIMFGKGNSCGNIIHYVASVSFMQLSIIINYCLIKLFSSISNTSQNYFIQILKQIYSTNSIKTTYISNFVIWFIIQIIAVVKMQMNERGQDLSSYLNVTLDASSIYAGCICSYVFHGIYPMKDFQQRKLGNIIYKYIPKKFFGTVCLYWVVFMLQIINIKLSNQQNHFVISYFVLRILVYFAISIALGLILCDVTCKYLKVFFAKQLSQYGYKCLLVSEVVVFVVNTSIGDIKIGPENIIVVLLVATGILVLIIKMLVFADYLFKDINSSLDCK</sequence>
<keyword evidence="1" id="KW-1133">Transmembrane helix</keyword>
<keyword evidence="3" id="KW-1185">Reference proteome</keyword>